<comment type="caution">
    <text evidence="2">The sequence shown here is derived from an EMBL/GenBank/DDBJ whole genome shotgun (WGS) entry which is preliminary data.</text>
</comment>
<evidence type="ECO:0000259" key="1">
    <source>
        <dbReference type="PROSITE" id="PS51725"/>
    </source>
</evidence>
<organism evidence="2 3">
    <name type="scientific">Streptomonospora alba</name>
    <dbReference type="NCBI Taxonomy" id="183763"/>
    <lineage>
        <taxon>Bacteria</taxon>
        <taxon>Bacillati</taxon>
        <taxon>Actinomycetota</taxon>
        <taxon>Actinomycetes</taxon>
        <taxon>Streptosporangiales</taxon>
        <taxon>Nocardiopsidaceae</taxon>
        <taxon>Streptomonospora</taxon>
    </lineage>
</organism>
<name>A0A0C2JMD8_9ACTN</name>
<dbReference type="SUPFAM" id="SSF54909">
    <property type="entry name" value="Dimeric alpha+beta barrel"/>
    <property type="match status" value="1"/>
</dbReference>
<dbReference type="Proteomes" id="UP000031675">
    <property type="component" value="Unassembled WGS sequence"/>
</dbReference>
<evidence type="ECO:0000313" key="3">
    <source>
        <dbReference type="Proteomes" id="UP000031675"/>
    </source>
</evidence>
<dbReference type="Pfam" id="PF03992">
    <property type="entry name" value="ABM"/>
    <property type="match status" value="1"/>
</dbReference>
<dbReference type="OrthoDB" id="287932at2"/>
<dbReference type="STRING" id="183763.LP52_15075"/>
<feature type="domain" description="ABM" evidence="1">
    <location>
        <begin position="2"/>
        <end position="95"/>
    </location>
</feature>
<dbReference type="Gene3D" id="3.30.70.100">
    <property type="match status" value="1"/>
</dbReference>
<dbReference type="PROSITE" id="PS51725">
    <property type="entry name" value="ABM"/>
    <property type="match status" value="1"/>
</dbReference>
<sequence>MVIVAGHITVEPHQRESYLAGCAPIVQQARREVGCLDFAICADLADPGRVNVYERWESRAALAAFRSSGPESQPEPAMLTASVQEFDIADMRPAFGDGAE</sequence>
<dbReference type="InterPro" id="IPR011008">
    <property type="entry name" value="Dimeric_a/b-barrel"/>
</dbReference>
<keyword evidence="2" id="KW-0503">Monooxygenase</keyword>
<keyword evidence="2" id="KW-0560">Oxidoreductase</keyword>
<dbReference type="EMBL" id="JROO01000029">
    <property type="protein sequence ID" value="KIH98037.1"/>
    <property type="molecule type" value="Genomic_DNA"/>
</dbReference>
<dbReference type="InterPro" id="IPR007138">
    <property type="entry name" value="ABM_dom"/>
</dbReference>
<protein>
    <submittedName>
        <fullName evidence="2">Antibiotic biosynthesis monooxygenase</fullName>
    </submittedName>
</protein>
<accession>A0A0C2JMD8</accession>
<dbReference type="GO" id="GO:0004497">
    <property type="term" value="F:monooxygenase activity"/>
    <property type="evidence" value="ECO:0007669"/>
    <property type="project" value="UniProtKB-KW"/>
</dbReference>
<dbReference type="AlphaFoldDB" id="A0A0C2JMD8"/>
<proteinExistence type="predicted"/>
<keyword evidence="3" id="KW-1185">Reference proteome</keyword>
<dbReference type="RefSeq" id="WP_040274289.1">
    <property type="nucleotide sequence ID" value="NZ_JROO01000029.1"/>
</dbReference>
<reference evidence="3" key="1">
    <citation type="journal article" date="2015" name="Chem. Biol.">
        <title>Structure, bioactivity, and resistance mechanism of streptomonomicin, an unusual lasso Peptide from an understudied halophilic actinomycete.</title>
        <authorList>
            <person name="Metelev M."/>
            <person name="Tietz J.I."/>
            <person name="Melby J.O."/>
            <person name="Blair P.M."/>
            <person name="Zhu L."/>
            <person name="Livnat I."/>
            <person name="Severinov K."/>
            <person name="Mitchell D.A."/>
        </authorList>
    </citation>
    <scope>NUCLEOTIDE SEQUENCE [LARGE SCALE GENOMIC DNA]</scope>
    <source>
        <strain evidence="3">YIM 90003</strain>
    </source>
</reference>
<gene>
    <name evidence="2" type="ORF">LP52_15075</name>
</gene>
<evidence type="ECO:0000313" key="2">
    <source>
        <dbReference type="EMBL" id="KIH98037.1"/>
    </source>
</evidence>